<dbReference type="InterPro" id="IPR038366">
    <property type="entry name" value="Znf_CppX_C4_sf"/>
</dbReference>
<keyword evidence="4" id="KW-1185">Reference proteome</keyword>
<evidence type="ECO:0000313" key="3">
    <source>
        <dbReference type="EMBL" id="GII28974.1"/>
    </source>
</evidence>
<dbReference type="InterPro" id="IPR010603">
    <property type="entry name" value="Znf_CppX_C4"/>
</dbReference>
<evidence type="ECO:0000256" key="1">
    <source>
        <dbReference type="PROSITE-ProRule" id="PRU01250"/>
    </source>
</evidence>
<evidence type="ECO:0000313" key="4">
    <source>
        <dbReference type="Proteomes" id="UP000650628"/>
    </source>
</evidence>
<gene>
    <name evidence="3" type="ORF">Pmi06nite_24160</name>
</gene>
<dbReference type="SMART" id="SM00994">
    <property type="entry name" value="zf-C4_ClpX"/>
    <property type="match status" value="2"/>
</dbReference>
<feature type="binding site" evidence="1">
    <location>
        <position position="174"/>
    </location>
    <ligand>
        <name>Zn(2+)</name>
        <dbReference type="ChEBI" id="CHEBI:29105"/>
    </ligand>
</feature>
<feature type="binding site" evidence="1">
    <location>
        <position position="92"/>
    </location>
    <ligand>
        <name>Zn(2+)</name>
        <dbReference type="ChEBI" id="CHEBI:29105"/>
    </ligand>
</feature>
<dbReference type="Proteomes" id="UP000650628">
    <property type="component" value="Unassembled WGS sequence"/>
</dbReference>
<accession>A0A8J3TMT5</accession>
<dbReference type="EMBL" id="BOOO01000013">
    <property type="protein sequence ID" value="GII28974.1"/>
    <property type="molecule type" value="Genomic_DNA"/>
</dbReference>
<feature type="binding site" evidence="1">
    <location>
        <position position="95"/>
    </location>
    <ligand>
        <name>Zn(2+)</name>
        <dbReference type="ChEBI" id="CHEBI:29105"/>
    </ligand>
</feature>
<dbReference type="GO" id="GO:0006457">
    <property type="term" value="P:protein folding"/>
    <property type="evidence" value="ECO:0007669"/>
    <property type="project" value="UniProtKB-UniRule"/>
</dbReference>
<dbReference type="GO" id="GO:0051082">
    <property type="term" value="F:unfolded protein binding"/>
    <property type="evidence" value="ECO:0007669"/>
    <property type="project" value="UniProtKB-UniRule"/>
</dbReference>
<evidence type="ECO:0000259" key="2">
    <source>
        <dbReference type="PROSITE" id="PS51902"/>
    </source>
</evidence>
<keyword evidence="1" id="KW-0862">Zinc</keyword>
<dbReference type="Pfam" id="PF06689">
    <property type="entry name" value="zf-C4_ClpX"/>
    <property type="match status" value="2"/>
</dbReference>
<feature type="binding site" evidence="1">
    <location>
        <position position="114"/>
    </location>
    <ligand>
        <name>Zn(2+)</name>
        <dbReference type="ChEBI" id="CHEBI:29105"/>
    </ligand>
</feature>
<reference evidence="3 4" key="1">
    <citation type="submission" date="2021-01" db="EMBL/GenBank/DDBJ databases">
        <title>Whole genome shotgun sequence of Planotetraspora mira NBRC 15435.</title>
        <authorList>
            <person name="Komaki H."/>
            <person name="Tamura T."/>
        </authorList>
    </citation>
    <scope>NUCLEOTIDE SEQUENCE [LARGE SCALE GENOMIC DNA]</scope>
    <source>
        <strain evidence="3 4">NBRC 15435</strain>
    </source>
</reference>
<feature type="binding site" evidence="1">
    <location>
        <position position="171"/>
    </location>
    <ligand>
        <name>Zn(2+)</name>
        <dbReference type="ChEBI" id="CHEBI:29105"/>
    </ligand>
</feature>
<dbReference type="GO" id="GO:0008270">
    <property type="term" value="F:zinc ion binding"/>
    <property type="evidence" value="ECO:0007669"/>
    <property type="project" value="UniProtKB-UniRule"/>
</dbReference>
<feature type="binding site" evidence="1">
    <location>
        <position position="152"/>
    </location>
    <ligand>
        <name>Zn(2+)</name>
        <dbReference type="ChEBI" id="CHEBI:29105"/>
    </ligand>
</feature>
<proteinExistence type="inferred from homology"/>
<dbReference type="InterPro" id="IPR059188">
    <property type="entry name" value="Znf_CLPX-like"/>
</dbReference>
<comment type="similarity">
    <text evidence="1">Belongs to the ClpX chaperone family.</text>
</comment>
<name>A0A8J3TMT5_9ACTN</name>
<comment type="caution">
    <text evidence="3">The sequence shown here is derived from an EMBL/GenBank/DDBJ whole genome shotgun (WGS) entry which is preliminary data.</text>
</comment>
<feature type="binding site" evidence="1">
    <location>
        <position position="117"/>
    </location>
    <ligand>
        <name>Zn(2+)</name>
        <dbReference type="ChEBI" id="CHEBI:29105"/>
    </ligand>
</feature>
<keyword evidence="1" id="KW-0143">Chaperone</keyword>
<dbReference type="AlphaFoldDB" id="A0A8J3TMT5"/>
<dbReference type="GO" id="GO:0046983">
    <property type="term" value="F:protein dimerization activity"/>
    <property type="evidence" value="ECO:0007669"/>
    <property type="project" value="UniProtKB-UniRule"/>
</dbReference>
<keyword evidence="1" id="KW-0479">Metal-binding</keyword>
<dbReference type="PROSITE" id="PS51902">
    <property type="entry name" value="CLPX_ZB"/>
    <property type="match status" value="2"/>
</dbReference>
<feature type="domain" description="ClpX-type ZB" evidence="2">
    <location>
        <begin position="80"/>
        <end position="133"/>
    </location>
</feature>
<dbReference type="RefSeq" id="WP_203952979.1">
    <property type="nucleotide sequence ID" value="NZ_BOOO01000013.1"/>
</dbReference>
<feature type="binding site" evidence="1">
    <location>
        <position position="149"/>
    </location>
    <ligand>
        <name>Zn(2+)</name>
        <dbReference type="ChEBI" id="CHEBI:29105"/>
    </ligand>
</feature>
<sequence>MDPDNPVAMALDEELLLRARQAGTRWAEAQDHAVQAKAAYHQAVRRLHLGGASLREIAEALDISHQRVHQIIELTGGTAGWRSRRKPADPACGFCGAGKTEVTRLVAGPGVFICDGCVSIACRVVEEAGRPDASHAHLELVALPSALSCSFCDKSATEVSALVTGGGVRICEGCARFCDEIIAARSL</sequence>
<organism evidence="3 4">
    <name type="scientific">Planotetraspora mira</name>
    <dbReference type="NCBI Taxonomy" id="58121"/>
    <lineage>
        <taxon>Bacteria</taxon>
        <taxon>Bacillati</taxon>
        <taxon>Actinomycetota</taxon>
        <taxon>Actinomycetes</taxon>
        <taxon>Streptosporangiales</taxon>
        <taxon>Streptosporangiaceae</taxon>
        <taxon>Planotetraspora</taxon>
    </lineage>
</organism>
<protein>
    <recommendedName>
        <fullName evidence="2">ClpX-type ZB domain-containing protein</fullName>
    </recommendedName>
</protein>
<dbReference type="SUPFAM" id="SSF57716">
    <property type="entry name" value="Glucocorticoid receptor-like (DNA-binding domain)"/>
    <property type="match status" value="2"/>
</dbReference>
<feature type="domain" description="ClpX-type ZB" evidence="2">
    <location>
        <begin position="137"/>
        <end position="187"/>
    </location>
</feature>
<dbReference type="Gene3D" id="6.20.220.10">
    <property type="entry name" value="ClpX chaperone, C4-type zinc finger domain"/>
    <property type="match status" value="2"/>
</dbReference>